<evidence type="ECO:0000256" key="6">
    <source>
        <dbReference type="SAM" id="Phobius"/>
    </source>
</evidence>
<dbReference type="Proteomes" id="UP000824193">
    <property type="component" value="Unassembled WGS sequence"/>
</dbReference>
<dbReference type="EMBL" id="DXFW01000037">
    <property type="protein sequence ID" value="HIX06519.1"/>
    <property type="molecule type" value="Genomic_DNA"/>
</dbReference>
<feature type="transmembrane region" description="Helical" evidence="6">
    <location>
        <begin position="205"/>
        <end position="225"/>
    </location>
</feature>
<evidence type="ECO:0000256" key="3">
    <source>
        <dbReference type="ARBA" id="ARBA00022692"/>
    </source>
</evidence>
<organism evidence="7 8">
    <name type="scientific">Candidatus Allofournierella pullicola</name>
    <dbReference type="NCBI Taxonomy" id="2838596"/>
    <lineage>
        <taxon>Bacteria</taxon>
        <taxon>Bacillati</taxon>
        <taxon>Bacillota</taxon>
        <taxon>Clostridia</taxon>
        <taxon>Eubacteriales</taxon>
        <taxon>Oscillospiraceae</taxon>
        <taxon>Allofournierella</taxon>
    </lineage>
</organism>
<feature type="transmembrane region" description="Helical" evidence="6">
    <location>
        <begin position="282"/>
        <end position="300"/>
    </location>
</feature>
<feature type="transmembrane region" description="Helical" evidence="6">
    <location>
        <begin position="105"/>
        <end position="124"/>
    </location>
</feature>
<protein>
    <submittedName>
        <fullName evidence="7">ABC transporter permease</fullName>
    </submittedName>
</protein>
<gene>
    <name evidence="7" type="ORF">H9865_10570</name>
</gene>
<dbReference type="InterPro" id="IPR001851">
    <property type="entry name" value="ABC_transp_permease"/>
</dbReference>
<feature type="transmembrane region" description="Helical" evidence="6">
    <location>
        <begin position="337"/>
        <end position="357"/>
    </location>
</feature>
<feature type="transmembrane region" description="Helical" evidence="6">
    <location>
        <begin position="254"/>
        <end position="276"/>
    </location>
</feature>
<reference evidence="7" key="1">
    <citation type="journal article" date="2021" name="PeerJ">
        <title>Extensive microbial diversity within the chicken gut microbiome revealed by metagenomics and culture.</title>
        <authorList>
            <person name="Gilroy R."/>
            <person name="Ravi A."/>
            <person name="Getino M."/>
            <person name="Pursley I."/>
            <person name="Horton D.L."/>
            <person name="Alikhan N.F."/>
            <person name="Baker D."/>
            <person name="Gharbi K."/>
            <person name="Hall N."/>
            <person name="Watson M."/>
            <person name="Adriaenssens E.M."/>
            <person name="Foster-Nyarko E."/>
            <person name="Jarju S."/>
            <person name="Secka A."/>
            <person name="Antonio M."/>
            <person name="Oren A."/>
            <person name="Chaudhuri R.R."/>
            <person name="La Ragione R."/>
            <person name="Hildebrand F."/>
            <person name="Pallen M.J."/>
        </authorList>
    </citation>
    <scope>NUCLEOTIDE SEQUENCE</scope>
    <source>
        <strain evidence="7">2239</strain>
    </source>
</reference>
<evidence type="ECO:0000313" key="7">
    <source>
        <dbReference type="EMBL" id="HIX06519.1"/>
    </source>
</evidence>
<dbReference type="PANTHER" id="PTHR47089">
    <property type="entry name" value="ABC TRANSPORTER, PERMEASE PROTEIN"/>
    <property type="match status" value="1"/>
</dbReference>
<reference evidence="7" key="2">
    <citation type="submission" date="2021-04" db="EMBL/GenBank/DDBJ databases">
        <authorList>
            <person name="Gilroy R."/>
        </authorList>
    </citation>
    <scope>NUCLEOTIDE SEQUENCE</scope>
    <source>
        <strain evidence="7">2239</strain>
    </source>
</reference>
<evidence type="ECO:0000256" key="5">
    <source>
        <dbReference type="ARBA" id="ARBA00023136"/>
    </source>
</evidence>
<dbReference type="AlphaFoldDB" id="A0A9D2AEB1"/>
<comment type="subcellular location">
    <subcellularLocation>
        <location evidence="1">Cell membrane</location>
        <topology evidence="1">Multi-pass membrane protein</topology>
    </subcellularLocation>
</comment>
<dbReference type="Pfam" id="PF02653">
    <property type="entry name" value="BPD_transp_2"/>
    <property type="match status" value="1"/>
</dbReference>
<name>A0A9D2AEB1_9FIRM</name>
<feature type="transmembrane region" description="Helical" evidence="6">
    <location>
        <begin position="29"/>
        <end position="50"/>
    </location>
</feature>
<keyword evidence="3 6" id="KW-0812">Transmembrane</keyword>
<evidence type="ECO:0000313" key="8">
    <source>
        <dbReference type="Proteomes" id="UP000824193"/>
    </source>
</evidence>
<proteinExistence type="predicted"/>
<keyword evidence="2" id="KW-1003">Cell membrane</keyword>
<dbReference type="PANTHER" id="PTHR47089:SF1">
    <property type="entry name" value="GUANOSINE ABC TRANSPORTER PERMEASE PROTEIN NUPP"/>
    <property type="match status" value="1"/>
</dbReference>
<dbReference type="GO" id="GO:0005886">
    <property type="term" value="C:plasma membrane"/>
    <property type="evidence" value="ECO:0007669"/>
    <property type="project" value="UniProtKB-SubCell"/>
</dbReference>
<dbReference type="GO" id="GO:0022857">
    <property type="term" value="F:transmembrane transporter activity"/>
    <property type="evidence" value="ECO:0007669"/>
    <property type="project" value="InterPro"/>
</dbReference>
<accession>A0A9D2AEB1</accession>
<feature type="transmembrane region" description="Helical" evidence="6">
    <location>
        <begin position="70"/>
        <end position="93"/>
    </location>
</feature>
<comment type="caution">
    <text evidence="7">The sequence shown here is derived from an EMBL/GenBank/DDBJ whole genome shotgun (WGS) entry which is preliminary data.</text>
</comment>
<dbReference type="CDD" id="cd06580">
    <property type="entry name" value="TM_PBP1_transp_TpRbsC_like"/>
    <property type="match status" value="1"/>
</dbReference>
<feature type="transmembrane region" description="Helical" evidence="6">
    <location>
        <begin position="159"/>
        <end position="177"/>
    </location>
</feature>
<evidence type="ECO:0000256" key="4">
    <source>
        <dbReference type="ARBA" id="ARBA00022989"/>
    </source>
</evidence>
<feature type="transmembrane region" description="Helical" evidence="6">
    <location>
        <begin position="307"/>
        <end position="325"/>
    </location>
</feature>
<keyword evidence="4 6" id="KW-1133">Transmembrane helix</keyword>
<sequence>MSTPATVKTHREPLLHTVKHAERSGRQMVALRLLAVALSLVAGGVFILAIGQNPFAVYATIVKGAFRSPLAIQATIKYTIPLCICALGVTLAFKMRFWNIGGEGQLIMGGVFASFFALFCTGWPHPLLLAVMFVAGAIGGGLWGLVPAVFKSRWNTNETLFTLMLNYIALHIVSWLQSGPWRDEGANGFNKIARFDKNAGLDKVLGVHFGWIIMLVLVALVWVYLKYTKQGYEISVVGESQDTARYAGIHVKKVVLRTMFLSGAIAGIAGVCQVGGSDMTLSMGVAGGVGFTAIIVAWLCQLNPGMILVVSFLFSVLEKGSGVVQSEFGLSADSADVLQGVILFFILASEFFVRYGFAVRKKQPKGGK</sequence>
<keyword evidence="5 6" id="KW-0472">Membrane</keyword>
<evidence type="ECO:0000256" key="2">
    <source>
        <dbReference type="ARBA" id="ARBA00022475"/>
    </source>
</evidence>
<evidence type="ECO:0000256" key="1">
    <source>
        <dbReference type="ARBA" id="ARBA00004651"/>
    </source>
</evidence>
<feature type="transmembrane region" description="Helical" evidence="6">
    <location>
        <begin position="130"/>
        <end position="150"/>
    </location>
</feature>